<dbReference type="InterPro" id="IPR036259">
    <property type="entry name" value="MFS_trans_sf"/>
</dbReference>
<evidence type="ECO:0000256" key="9">
    <source>
        <dbReference type="ARBA" id="ARBA00023136"/>
    </source>
</evidence>
<dbReference type="FunFam" id="1.20.1250.20:FF:000017">
    <property type="entry name" value="Dipeptide and tripeptide permease A"/>
    <property type="match status" value="1"/>
</dbReference>
<evidence type="ECO:0000313" key="11">
    <source>
        <dbReference type="EMBL" id="SPY43773.1"/>
    </source>
</evidence>
<keyword evidence="3 10" id="KW-1003">Cell membrane</keyword>
<feature type="transmembrane region" description="Helical" evidence="10">
    <location>
        <begin position="383"/>
        <end position="411"/>
    </location>
</feature>
<feature type="transmembrane region" description="Helical" evidence="10">
    <location>
        <begin position="34"/>
        <end position="53"/>
    </location>
</feature>
<evidence type="ECO:0000256" key="5">
    <source>
        <dbReference type="ARBA" id="ARBA00022692"/>
    </source>
</evidence>
<feature type="transmembrane region" description="Helical" evidence="10">
    <location>
        <begin position="244"/>
        <end position="262"/>
    </location>
</feature>
<reference evidence="11 12" key="1">
    <citation type="submission" date="2018-06" db="EMBL/GenBank/DDBJ databases">
        <authorList>
            <consortium name="Pathogen Informatics"/>
            <person name="Doyle S."/>
        </authorList>
    </citation>
    <scope>NUCLEOTIDE SEQUENCE [LARGE SCALE GENOMIC DNA]</scope>
    <source>
        <strain evidence="11 12">NCTC11647</strain>
    </source>
</reference>
<dbReference type="InterPro" id="IPR050171">
    <property type="entry name" value="MFS_Transporters"/>
</dbReference>
<dbReference type="Gene3D" id="1.20.1250.20">
    <property type="entry name" value="MFS general substrate transporter like domains"/>
    <property type="match status" value="1"/>
</dbReference>
<comment type="subcellular location">
    <subcellularLocation>
        <location evidence="10">Cell inner membrane</location>
        <topology evidence="10">Multi-pass membrane protein</topology>
    </subcellularLocation>
    <subcellularLocation>
        <location evidence="1">Cell membrane</location>
        <topology evidence="1">Multi-pass membrane protein</topology>
    </subcellularLocation>
</comment>
<evidence type="ECO:0000256" key="8">
    <source>
        <dbReference type="ARBA" id="ARBA00022989"/>
    </source>
</evidence>
<feature type="transmembrane region" description="Helical" evidence="10">
    <location>
        <begin position="91"/>
        <end position="108"/>
    </location>
</feature>
<comment type="similarity">
    <text evidence="10">Belongs to the major facilitator superfamily. Proton-dependent oligopeptide transporter (POT/PTR) (TC 2.A.17) family. DtpB subfamily.</text>
</comment>
<dbReference type="GO" id="GO:0035443">
    <property type="term" value="P:tripeptide transmembrane transport"/>
    <property type="evidence" value="ECO:0007669"/>
    <property type="project" value="UniProtKB-ARBA"/>
</dbReference>
<comment type="function">
    <text evidence="10">Proton-dependent permease that transports di- and tripeptides.</text>
</comment>
<dbReference type="GO" id="GO:0042937">
    <property type="term" value="F:tripeptide transmembrane transporter activity"/>
    <property type="evidence" value="ECO:0007669"/>
    <property type="project" value="UniProtKB-UniRule"/>
</dbReference>
<dbReference type="GO" id="GO:0015333">
    <property type="term" value="F:peptide:proton symporter activity"/>
    <property type="evidence" value="ECO:0007669"/>
    <property type="project" value="UniProtKB-UniRule"/>
</dbReference>
<dbReference type="GO" id="GO:0015031">
    <property type="term" value="P:protein transport"/>
    <property type="evidence" value="ECO:0007669"/>
    <property type="project" value="UniProtKB-KW"/>
</dbReference>
<dbReference type="EMBL" id="UATL01000005">
    <property type="protein sequence ID" value="SPY43773.1"/>
    <property type="molecule type" value="Genomic_DNA"/>
</dbReference>
<dbReference type="Proteomes" id="UP000251647">
    <property type="component" value="Unassembled WGS sequence"/>
</dbReference>
<protein>
    <recommendedName>
        <fullName evidence="10">Dipeptide and tripeptide permease B</fullName>
    </recommendedName>
</protein>
<evidence type="ECO:0000256" key="3">
    <source>
        <dbReference type="ARBA" id="ARBA00022475"/>
    </source>
</evidence>
<keyword evidence="8 10" id="KW-1133">Transmembrane helix</keyword>
<evidence type="ECO:0000256" key="2">
    <source>
        <dbReference type="ARBA" id="ARBA00022448"/>
    </source>
</evidence>
<dbReference type="GO" id="GO:0071916">
    <property type="term" value="F:dipeptide transmembrane transporter activity"/>
    <property type="evidence" value="ECO:0007669"/>
    <property type="project" value="UniProtKB-UniRule"/>
</dbReference>
<dbReference type="InterPro" id="IPR000109">
    <property type="entry name" value="POT_fam"/>
</dbReference>
<feature type="transmembrane region" description="Helical" evidence="10">
    <location>
        <begin position="325"/>
        <end position="343"/>
    </location>
</feature>
<keyword evidence="4 10" id="KW-0997">Cell inner membrane</keyword>
<evidence type="ECO:0000313" key="12">
    <source>
        <dbReference type="Proteomes" id="UP000251647"/>
    </source>
</evidence>
<feature type="transmembrane region" description="Helical" evidence="10">
    <location>
        <begin position="463"/>
        <end position="485"/>
    </location>
</feature>
<feature type="transmembrane region" description="Helical" evidence="10">
    <location>
        <begin position="355"/>
        <end position="377"/>
    </location>
</feature>
<evidence type="ECO:0000256" key="4">
    <source>
        <dbReference type="ARBA" id="ARBA00022519"/>
    </source>
</evidence>
<accession>A0A2X1XMT2</accession>
<gene>
    <name evidence="10 11" type="primary">dtpB</name>
    <name evidence="11" type="ORF">NCTC11647_02705</name>
</gene>
<keyword evidence="9 10" id="KW-0472">Membrane</keyword>
<dbReference type="InterPro" id="IPR023778">
    <property type="entry name" value="AA/pep_transptr_DtpB"/>
</dbReference>
<dbReference type="GO" id="GO:0005886">
    <property type="term" value="C:plasma membrane"/>
    <property type="evidence" value="ECO:0007669"/>
    <property type="project" value="UniProtKB-SubCell"/>
</dbReference>
<feature type="transmembrane region" description="Helical" evidence="10">
    <location>
        <begin position="274"/>
        <end position="291"/>
    </location>
</feature>
<feature type="transmembrane region" description="Helical" evidence="10">
    <location>
        <begin position="151"/>
        <end position="172"/>
    </location>
</feature>
<feature type="transmembrane region" description="Helical" evidence="10">
    <location>
        <begin position="114"/>
        <end position="130"/>
    </location>
</feature>
<organism evidence="11 12">
    <name type="scientific">Photobacterium damselae</name>
    <dbReference type="NCBI Taxonomy" id="38293"/>
    <lineage>
        <taxon>Bacteria</taxon>
        <taxon>Pseudomonadati</taxon>
        <taxon>Pseudomonadota</taxon>
        <taxon>Gammaproteobacteria</taxon>
        <taxon>Vibrionales</taxon>
        <taxon>Vibrionaceae</taxon>
        <taxon>Photobacterium</taxon>
    </lineage>
</organism>
<evidence type="ECO:0000256" key="1">
    <source>
        <dbReference type="ARBA" id="ARBA00004651"/>
    </source>
</evidence>
<proteinExistence type="inferred from homology"/>
<evidence type="ECO:0000256" key="7">
    <source>
        <dbReference type="ARBA" id="ARBA00022927"/>
    </source>
</evidence>
<evidence type="ECO:0000256" key="6">
    <source>
        <dbReference type="ARBA" id="ARBA00022856"/>
    </source>
</evidence>
<dbReference type="InterPro" id="IPR005279">
    <property type="entry name" value="Dipep/tripep_permease"/>
</dbReference>
<evidence type="ECO:0000256" key="10">
    <source>
        <dbReference type="HAMAP-Rule" id="MF_01879"/>
    </source>
</evidence>
<keyword evidence="2 10" id="KW-0813">Transport</keyword>
<sequence length="495" mass="54284">MWKRLNTAMKTNVSIFDQPKPFKMIFFIELWERFGYYGVQGILAVYFVKQLGFTQQESFVTFGAFAALVYGLVSVGGYVGDHILGTKRTMVLGAIVLASGYFLMGFSILHKHFIFYALGAIAVGNGLFKANPSSLLSKCYEHGDSRLDGAFTLYYMAINIGSLVSLSLTPVIAEHFGYTTAFVICGLGLIASLISYALFCSTVAGIGSFPDSQPLKIKSLFVVILGTVCATFFCAWLLRNVFWANTVLAIIGVAVVTFFLYECFKAKGAARQKMLVAFVLMLQAIVFYVLYAQMPTSLNFFAIYNVRTDLFGIHLNPVSLQALNPFWVVICSPILAYLYTSLGNKGRDFSMPVKFTLGMFLCALGFLAVAAAGMWFADPNGKVAIWWVVATYFFQSIGELLISGLGLAMVASLVPQRLMGFTMGAWFLTQAASFIIGGYVASLTAVKGNVTNPLETLPLYTEVFQNIGLFTLVVAIIMAVTAPMLNRMMMAKDIQ</sequence>
<feature type="transmembrane region" description="Helical" evidence="10">
    <location>
        <begin position="59"/>
        <end position="79"/>
    </location>
</feature>
<dbReference type="InterPro" id="IPR018456">
    <property type="entry name" value="PTR2_symporter_CS"/>
</dbReference>
<keyword evidence="5 10" id="KW-0812">Transmembrane</keyword>
<feature type="transmembrane region" description="Helical" evidence="10">
    <location>
        <begin position="178"/>
        <end position="199"/>
    </location>
</feature>
<keyword evidence="6 10" id="KW-0571">Peptide transport</keyword>
<dbReference type="CDD" id="cd17346">
    <property type="entry name" value="MFS_DtpA_like"/>
    <property type="match status" value="1"/>
</dbReference>
<keyword evidence="7 10" id="KW-0653">Protein transport</keyword>
<dbReference type="AlphaFoldDB" id="A0A2X1XMT2"/>
<dbReference type="PANTHER" id="PTHR23517:SF15">
    <property type="entry name" value="PROTON-DEPENDENT OLIGOPEPTIDE FAMILY TRANSPORT PROTEIN"/>
    <property type="match status" value="1"/>
</dbReference>
<dbReference type="SUPFAM" id="SSF103473">
    <property type="entry name" value="MFS general substrate transporter"/>
    <property type="match status" value="2"/>
</dbReference>
<dbReference type="Pfam" id="PF00854">
    <property type="entry name" value="PTR2"/>
    <property type="match status" value="1"/>
</dbReference>
<dbReference type="PANTHER" id="PTHR23517">
    <property type="entry name" value="RESISTANCE PROTEIN MDTM, PUTATIVE-RELATED-RELATED"/>
    <property type="match status" value="1"/>
</dbReference>
<name>A0A2X1XMT2_PHODM</name>
<feature type="transmembrane region" description="Helical" evidence="10">
    <location>
        <begin position="220"/>
        <end position="238"/>
    </location>
</feature>
<dbReference type="PROSITE" id="PS01023">
    <property type="entry name" value="PTR2_2"/>
    <property type="match status" value="1"/>
</dbReference>
<feature type="transmembrane region" description="Helical" evidence="10">
    <location>
        <begin position="423"/>
        <end position="443"/>
    </location>
</feature>
<dbReference type="HAMAP" id="MF_01879">
    <property type="entry name" value="PTR2_DtpB_subfam"/>
    <property type="match status" value="1"/>
</dbReference>
<dbReference type="NCBIfam" id="TIGR00924">
    <property type="entry name" value="yjdL_sub1_fam"/>
    <property type="match status" value="1"/>
</dbReference>